<dbReference type="EMBL" id="NRRL01000067">
    <property type="protein sequence ID" value="MBK1669935.1"/>
    <property type="molecule type" value="Genomic_DNA"/>
</dbReference>
<keyword evidence="2" id="KW-1185">Reference proteome</keyword>
<accession>A0ABS1DKQ2</accession>
<comment type="caution">
    <text evidence="1">The sequence shown here is derived from an EMBL/GenBank/DDBJ whole genome shotgun (WGS) entry which is preliminary data.</text>
</comment>
<evidence type="ECO:0000313" key="1">
    <source>
        <dbReference type="EMBL" id="MBK1669935.1"/>
    </source>
</evidence>
<organism evidence="1 2">
    <name type="scientific">Rhodovibrio sodomensis</name>
    <dbReference type="NCBI Taxonomy" id="1088"/>
    <lineage>
        <taxon>Bacteria</taxon>
        <taxon>Pseudomonadati</taxon>
        <taxon>Pseudomonadota</taxon>
        <taxon>Alphaproteobacteria</taxon>
        <taxon>Rhodospirillales</taxon>
        <taxon>Rhodovibrionaceae</taxon>
        <taxon>Rhodovibrio</taxon>
    </lineage>
</organism>
<protein>
    <recommendedName>
        <fullName evidence="3">Addiction module toxin, HicA family</fullName>
    </recommendedName>
</protein>
<reference evidence="1 2" key="1">
    <citation type="journal article" date="2020" name="Microorganisms">
        <title>Osmotic Adaptation and Compatible Solute Biosynthesis of Phototrophic Bacteria as Revealed from Genome Analyses.</title>
        <authorList>
            <person name="Imhoff J.F."/>
            <person name="Rahn T."/>
            <person name="Kunzel S."/>
            <person name="Keller A."/>
            <person name="Neulinger S.C."/>
        </authorList>
    </citation>
    <scope>NUCLEOTIDE SEQUENCE [LARGE SCALE GENOMIC DNA]</scope>
    <source>
        <strain evidence="1 2">DSM 9895</strain>
    </source>
</reference>
<gene>
    <name evidence="1" type="ORF">CKO28_18020</name>
</gene>
<name>A0ABS1DKQ2_9PROT</name>
<dbReference type="Gene3D" id="3.30.920.30">
    <property type="entry name" value="Hypothetical protein"/>
    <property type="match status" value="1"/>
</dbReference>
<sequence>MTGHEFLRRLRRLGKANGVRVHYDGKPGKGSHGRVYYGTAFTTIKDPTKEIGSGLLNKMVADLGIRKDDLS</sequence>
<evidence type="ECO:0008006" key="3">
    <source>
        <dbReference type="Google" id="ProtNLM"/>
    </source>
</evidence>
<dbReference type="InterPro" id="IPR038570">
    <property type="entry name" value="HicA_sf"/>
</dbReference>
<dbReference type="Proteomes" id="UP001296873">
    <property type="component" value="Unassembled WGS sequence"/>
</dbReference>
<proteinExistence type="predicted"/>
<evidence type="ECO:0000313" key="2">
    <source>
        <dbReference type="Proteomes" id="UP001296873"/>
    </source>
</evidence>